<keyword evidence="4" id="KW-0125">Carotenoid biosynthesis</keyword>
<sequence length="233" mass="26985">MLNYQNAYLIGTLVAFFPIWLIFFLWRKDLRREIIVTGIFGAILAPVSEILSFRDYWRPPIMLQLPFNTGGIEDILFGFIIAGIAATFYEICLGKHFSRVRNRIHHWILITVISFFILLPSMVIINLGFNINSVYALIVILASWSLIVLFYRHDLLRDALLSAIFFGIFYFLAFLIILEMYPQAVSRFWLLENLSGILLLGIPIEELLFAFFTGLAVGPFYEFMCGLRIKDYS</sequence>
<dbReference type="Proteomes" id="UP000177418">
    <property type="component" value="Unassembled WGS sequence"/>
</dbReference>
<feature type="transmembrane region" description="Helical" evidence="8">
    <location>
        <begin position="33"/>
        <end position="53"/>
    </location>
</feature>
<dbReference type="GO" id="GO:0045436">
    <property type="term" value="F:lycopene beta cyclase activity"/>
    <property type="evidence" value="ECO:0007669"/>
    <property type="project" value="UniProtKB-ARBA"/>
</dbReference>
<dbReference type="GO" id="GO:0016020">
    <property type="term" value="C:membrane"/>
    <property type="evidence" value="ECO:0007669"/>
    <property type="project" value="UniProtKB-SubCell"/>
</dbReference>
<keyword evidence="5 8" id="KW-1133">Transmembrane helix</keyword>
<evidence type="ECO:0000256" key="1">
    <source>
        <dbReference type="ARBA" id="ARBA00004141"/>
    </source>
</evidence>
<feature type="transmembrane region" description="Helical" evidence="8">
    <location>
        <begin position="159"/>
        <end position="177"/>
    </location>
</feature>
<keyword evidence="7" id="KW-0413">Isomerase</keyword>
<dbReference type="GO" id="GO:0016117">
    <property type="term" value="P:carotenoid biosynthetic process"/>
    <property type="evidence" value="ECO:0007669"/>
    <property type="project" value="UniProtKB-KW"/>
</dbReference>
<feature type="transmembrane region" description="Helical" evidence="8">
    <location>
        <begin position="6"/>
        <end position="26"/>
    </location>
</feature>
<evidence type="ECO:0000256" key="4">
    <source>
        <dbReference type="ARBA" id="ARBA00022746"/>
    </source>
</evidence>
<evidence type="ECO:0000256" key="7">
    <source>
        <dbReference type="ARBA" id="ARBA00023235"/>
    </source>
</evidence>
<dbReference type="AlphaFoldDB" id="A0A1F7JCD8"/>
<proteinExistence type="predicted"/>
<feature type="transmembrane region" description="Helical" evidence="8">
    <location>
        <begin position="75"/>
        <end position="94"/>
    </location>
</feature>
<organism evidence="10 11">
    <name type="scientific">Candidatus Roizmanbacteria bacterium RIFCSPLOWO2_02_FULL_36_11</name>
    <dbReference type="NCBI Taxonomy" id="1802071"/>
    <lineage>
        <taxon>Bacteria</taxon>
        <taxon>Candidatus Roizmaniibacteriota</taxon>
    </lineage>
</organism>
<gene>
    <name evidence="10" type="ORF">A3H78_03105</name>
</gene>
<name>A0A1F7JCD8_9BACT</name>
<keyword evidence="6 8" id="KW-0472">Membrane</keyword>
<dbReference type="EMBL" id="MGAV01000021">
    <property type="protein sequence ID" value="OGK53269.1"/>
    <property type="molecule type" value="Genomic_DNA"/>
</dbReference>
<evidence type="ECO:0000259" key="9">
    <source>
        <dbReference type="Pfam" id="PF18916"/>
    </source>
</evidence>
<feature type="transmembrane region" description="Helical" evidence="8">
    <location>
        <begin position="134"/>
        <end position="152"/>
    </location>
</feature>
<feature type="transmembrane region" description="Helical" evidence="8">
    <location>
        <begin position="197"/>
        <end position="221"/>
    </location>
</feature>
<evidence type="ECO:0000256" key="5">
    <source>
        <dbReference type="ARBA" id="ARBA00022989"/>
    </source>
</evidence>
<evidence type="ECO:0000313" key="10">
    <source>
        <dbReference type="EMBL" id="OGK53269.1"/>
    </source>
</evidence>
<evidence type="ECO:0000256" key="3">
    <source>
        <dbReference type="ARBA" id="ARBA00022692"/>
    </source>
</evidence>
<evidence type="ECO:0000256" key="6">
    <source>
        <dbReference type="ARBA" id="ARBA00023136"/>
    </source>
</evidence>
<evidence type="ECO:0000256" key="2">
    <source>
        <dbReference type="ARBA" id="ARBA00004829"/>
    </source>
</evidence>
<feature type="transmembrane region" description="Helical" evidence="8">
    <location>
        <begin position="106"/>
        <end position="128"/>
    </location>
</feature>
<comment type="caution">
    <text evidence="10">The sequence shown here is derived from an EMBL/GenBank/DDBJ whole genome shotgun (WGS) entry which is preliminary data.</text>
</comment>
<dbReference type="Pfam" id="PF18916">
    <property type="entry name" value="Lycopene_cyc"/>
    <property type="match status" value="1"/>
</dbReference>
<accession>A0A1F7JCD8</accession>
<comment type="subcellular location">
    <subcellularLocation>
        <location evidence="1">Membrane</location>
        <topology evidence="1">Multi-pass membrane protein</topology>
    </subcellularLocation>
</comment>
<feature type="domain" description="Lycopene cyclase" evidence="9">
    <location>
        <begin position="132"/>
        <end position="224"/>
    </location>
</feature>
<protein>
    <recommendedName>
        <fullName evidence="9">Lycopene cyclase domain-containing protein</fullName>
    </recommendedName>
</protein>
<reference evidence="10 11" key="1">
    <citation type="journal article" date="2016" name="Nat. Commun.">
        <title>Thousands of microbial genomes shed light on interconnected biogeochemical processes in an aquifer system.</title>
        <authorList>
            <person name="Anantharaman K."/>
            <person name="Brown C.T."/>
            <person name="Hug L.A."/>
            <person name="Sharon I."/>
            <person name="Castelle C.J."/>
            <person name="Probst A.J."/>
            <person name="Thomas B.C."/>
            <person name="Singh A."/>
            <person name="Wilkins M.J."/>
            <person name="Karaoz U."/>
            <person name="Brodie E.L."/>
            <person name="Williams K.H."/>
            <person name="Hubbard S.S."/>
            <person name="Banfield J.F."/>
        </authorList>
    </citation>
    <scope>NUCLEOTIDE SEQUENCE [LARGE SCALE GENOMIC DNA]</scope>
</reference>
<comment type="pathway">
    <text evidence="2">Carotenoid biosynthesis.</text>
</comment>
<evidence type="ECO:0000313" key="11">
    <source>
        <dbReference type="Proteomes" id="UP000177418"/>
    </source>
</evidence>
<keyword evidence="3 8" id="KW-0812">Transmembrane</keyword>
<dbReference type="InterPro" id="IPR017825">
    <property type="entry name" value="Lycopene_cyclase_dom"/>
</dbReference>
<dbReference type="GO" id="GO:0016872">
    <property type="term" value="F:intramolecular lyase activity"/>
    <property type="evidence" value="ECO:0007669"/>
    <property type="project" value="InterPro"/>
</dbReference>
<evidence type="ECO:0000256" key="8">
    <source>
        <dbReference type="SAM" id="Phobius"/>
    </source>
</evidence>